<evidence type="ECO:0000313" key="2">
    <source>
        <dbReference type="Proteomes" id="UP001396334"/>
    </source>
</evidence>
<dbReference type="EMBL" id="JBBPBN010000116">
    <property type="protein sequence ID" value="KAK8977760.1"/>
    <property type="molecule type" value="Genomic_DNA"/>
</dbReference>
<comment type="caution">
    <text evidence="1">The sequence shown here is derived from an EMBL/GenBank/DDBJ whole genome shotgun (WGS) entry which is preliminary data.</text>
</comment>
<reference evidence="1 2" key="1">
    <citation type="journal article" date="2024" name="G3 (Bethesda)">
        <title>Genome assembly of Hibiscus sabdariffa L. provides insights into metabolisms of medicinal natural products.</title>
        <authorList>
            <person name="Kim T."/>
        </authorList>
    </citation>
    <scope>NUCLEOTIDE SEQUENCE [LARGE SCALE GENOMIC DNA]</scope>
    <source>
        <strain evidence="1">TK-2024</strain>
        <tissue evidence="1">Old leaves</tissue>
    </source>
</reference>
<organism evidence="1 2">
    <name type="scientific">Hibiscus sabdariffa</name>
    <name type="common">roselle</name>
    <dbReference type="NCBI Taxonomy" id="183260"/>
    <lineage>
        <taxon>Eukaryota</taxon>
        <taxon>Viridiplantae</taxon>
        <taxon>Streptophyta</taxon>
        <taxon>Embryophyta</taxon>
        <taxon>Tracheophyta</taxon>
        <taxon>Spermatophyta</taxon>
        <taxon>Magnoliopsida</taxon>
        <taxon>eudicotyledons</taxon>
        <taxon>Gunneridae</taxon>
        <taxon>Pentapetalae</taxon>
        <taxon>rosids</taxon>
        <taxon>malvids</taxon>
        <taxon>Malvales</taxon>
        <taxon>Malvaceae</taxon>
        <taxon>Malvoideae</taxon>
        <taxon>Hibiscus</taxon>
    </lineage>
</organism>
<keyword evidence="2" id="KW-1185">Reference proteome</keyword>
<sequence>MGAIMSSNVASRRINRQVVVVDLIRNYESDETTFSLVSRIAALINRSWQVEIMHVLLSFAAGFGFSAVGGGVKARLLTLGSFAPLDSKDWLAAILVGKQAAVCCAACCDKRVDC</sequence>
<dbReference type="Proteomes" id="UP001396334">
    <property type="component" value="Unassembled WGS sequence"/>
</dbReference>
<accession>A0ABR2NP54</accession>
<protein>
    <submittedName>
        <fullName evidence="1">Uncharacterized protein</fullName>
    </submittedName>
</protein>
<gene>
    <name evidence="1" type="ORF">V6N11_000087</name>
</gene>
<evidence type="ECO:0000313" key="1">
    <source>
        <dbReference type="EMBL" id="KAK8977760.1"/>
    </source>
</evidence>
<proteinExistence type="predicted"/>
<name>A0ABR2NP54_9ROSI</name>